<accession>A0A8E2DUN7</accession>
<name>A0A8E2DUN7_9APHY</name>
<feature type="compositionally biased region" description="Low complexity" evidence="1">
    <location>
        <begin position="30"/>
        <end position="41"/>
    </location>
</feature>
<dbReference type="OrthoDB" id="3264102at2759"/>
<dbReference type="Proteomes" id="UP000250043">
    <property type="component" value="Unassembled WGS sequence"/>
</dbReference>
<evidence type="ECO:0000256" key="2">
    <source>
        <dbReference type="SAM" id="Phobius"/>
    </source>
</evidence>
<sequence>MGSICSKASAHSGGHTVLGSADVNQPGGSQRPANPRAAAAEAAERRQKAEQARGISSSNPKGGQLAAKLEASRTAPRVLEQRQEERLVVGALSDCHTGMSDRTLQVGLNPDVSHCGSYLQHAMHQRFANVDIVTLHAALMAVGRGSACSFVCVDGVVGIIGAYTLFVITVGAVIHLVRRGSVLLRLFTAFTLKCCSHLSILCLQEESLIPW</sequence>
<organism evidence="3 4">
    <name type="scientific">Obba rivulosa</name>
    <dbReference type="NCBI Taxonomy" id="1052685"/>
    <lineage>
        <taxon>Eukaryota</taxon>
        <taxon>Fungi</taxon>
        <taxon>Dikarya</taxon>
        <taxon>Basidiomycota</taxon>
        <taxon>Agaricomycotina</taxon>
        <taxon>Agaricomycetes</taxon>
        <taxon>Polyporales</taxon>
        <taxon>Gelatoporiaceae</taxon>
        <taxon>Obba</taxon>
    </lineage>
</organism>
<keyword evidence="2" id="KW-0812">Transmembrane</keyword>
<feature type="transmembrane region" description="Helical" evidence="2">
    <location>
        <begin position="156"/>
        <end position="177"/>
    </location>
</feature>
<feature type="region of interest" description="Disordered" evidence="1">
    <location>
        <begin position="1"/>
        <end position="77"/>
    </location>
</feature>
<gene>
    <name evidence="3" type="ORF">OBBRIDRAFT_718948</name>
</gene>
<reference evidence="3 4" key="1">
    <citation type="submission" date="2016-07" db="EMBL/GenBank/DDBJ databases">
        <title>Draft genome of the white-rot fungus Obba rivulosa 3A-2.</title>
        <authorList>
            <consortium name="DOE Joint Genome Institute"/>
            <person name="Miettinen O."/>
            <person name="Riley R."/>
            <person name="Acob R."/>
            <person name="Barry K."/>
            <person name="Cullen D."/>
            <person name="De Vries R."/>
            <person name="Hainaut M."/>
            <person name="Hatakka A."/>
            <person name="Henrissat B."/>
            <person name="Hilden K."/>
            <person name="Kuo R."/>
            <person name="Labutti K."/>
            <person name="Lipzen A."/>
            <person name="Makela M.R."/>
            <person name="Sandor L."/>
            <person name="Spatafora J.W."/>
            <person name="Grigoriev I.V."/>
            <person name="Hibbett D.S."/>
        </authorList>
    </citation>
    <scope>NUCLEOTIDE SEQUENCE [LARGE SCALE GENOMIC DNA]</scope>
    <source>
        <strain evidence="3 4">3A-2</strain>
    </source>
</reference>
<keyword evidence="4" id="KW-1185">Reference proteome</keyword>
<proteinExistence type="predicted"/>
<keyword evidence="2" id="KW-1133">Transmembrane helix</keyword>
<protein>
    <submittedName>
        <fullName evidence="3">Uncharacterized protein</fullName>
    </submittedName>
</protein>
<evidence type="ECO:0000256" key="1">
    <source>
        <dbReference type="SAM" id="MobiDB-lite"/>
    </source>
</evidence>
<evidence type="ECO:0000313" key="4">
    <source>
        <dbReference type="Proteomes" id="UP000250043"/>
    </source>
</evidence>
<dbReference type="AlphaFoldDB" id="A0A8E2DUN7"/>
<keyword evidence="2" id="KW-0472">Membrane</keyword>
<evidence type="ECO:0000313" key="3">
    <source>
        <dbReference type="EMBL" id="OCH96174.1"/>
    </source>
</evidence>
<dbReference type="EMBL" id="KV722332">
    <property type="protein sequence ID" value="OCH96174.1"/>
    <property type="molecule type" value="Genomic_DNA"/>
</dbReference>
<feature type="compositionally biased region" description="Basic and acidic residues" evidence="1">
    <location>
        <begin position="42"/>
        <end position="51"/>
    </location>
</feature>